<keyword evidence="3" id="KW-1003">Cell membrane</keyword>
<feature type="transmembrane region" description="Helical" evidence="12">
    <location>
        <begin position="237"/>
        <end position="255"/>
    </location>
</feature>
<dbReference type="Proteomes" id="UP000029713">
    <property type="component" value="Unassembled WGS sequence"/>
</dbReference>
<proteinExistence type="predicted"/>
<feature type="transmembrane region" description="Helical" evidence="12">
    <location>
        <begin position="77"/>
        <end position="99"/>
    </location>
</feature>
<dbReference type="PANTHER" id="PTHR32196">
    <property type="entry name" value="ABC TRANSPORTER PERMEASE PROTEIN YPHD-RELATED-RELATED"/>
    <property type="match status" value="1"/>
</dbReference>
<evidence type="ECO:0000256" key="8">
    <source>
        <dbReference type="ARBA" id="ARBA00023136"/>
    </source>
</evidence>
<evidence type="ECO:0000256" key="5">
    <source>
        <dbReference type="ARBA" id="ARBA00022597"/>
    </source>
</evidence>
<accession>A0A098Y444</accession>
<dbReference type="OrthoDB" id="3468954at2"/>
<dbReference type="EMBL" id="JPMX01000091">
    <property type="protein sequence ID" value="KGH45195.1"/>
    <property type="molecule type" value="Genomic_DNA"/>
</dbReference>
<keyword evidence="7 12" id="KW-1133">Transmembrane helix</keyword>
<feature type="transmembrane region" description="Helical" evidence="12">
    <location>
        <begin position="267"/>
        <end position="288"/>
    </location>
</feature>
<evidence type="ECO:0000313" key="14">
    <source>
        <dbReference type="Proteomes" id="UP000029713"/>
    </source>
</evidence>
<dbReference type="Pfam" id="PF02653">
    <property type="entry name" value="BPD_transp_2"/>
    <property type="match status" value="1"/>
</dbReference>
<evidence type="ECO:0000256" key="6">
    <source>
        <dbReference type="ARBA" id="ARBA00022692"/>
    </source>
</evidence>
<dbReference type="PANTHER" id="PTHR32196:SF32">
    <property type="entry name" value="XYLOSE TRANSPORT SYSTEM PERMEASE PROTEIN XYLH"/>
    <property type="match status" value="1"/>
</dbReference>
<evidence type="ECO:0000256" key="10">
    <source>
        <dbReference type="ARBA" id="ARBA00035686"/>
    </source>
</evidence>
<dbReference type="AlphaFoldDB" id="A0A098Y444"/>
<feature type="transmembrane region" description="Helical" evidence="12">
    <location>
        <begin position="319"/>
        <end position="340"/>
    </location>
</feature>
<feature type="transmembrane region" description="Helical" evidence="12">
    <location>
        <begin position="128"/>
        <end position="151"/>
    </location>
</feature>
<evidence type="ECO:0000256" key="4">
    <source>
        <dbReference type="ARBA" id="ARBA00022519"/>
    </source>
</evidence>
<feature type="region of interest" description="Disordered" evidence="11">
    <location>
        <begin position="1"/>
        <end position="27"/>
    </location>
</feature>
<gene>
    <name evidence="13" type="ORF">IN07_19900</name>
</gene>
<evidence type="ECO:0000256" key="12">
    <source>
        <dbReference type="SAM" id="Phobius"/>
    </source>
</evidence>
<reference evidence="13 14" key="1">
    <citation type="submission" date="2014-07" db="EMBL/GenBank/DDBJ databases">
        <title>Biosystematic studies on Modestobacter strains isolated from extreme hyper-arid desert soil and from historic building.</title>
        <authorList>
            <person name="Bukarasam K."/>
            <person name="Bull A."/>
            <person name="Girard G."/>
            <person name="van Wezel G."/>
            <person name="Goodfellow M."/>
        </authorList>
    </citation>
    <scope>NUCLEOTIDE SEQUENCE [LARGE SCALE GENOMIC DNA]</scope>
    <source>
        <strain evidence="13 14">KNN45-2b</strain>
    </source>
</reference>
<feature type="transmembrane region" description="Helical" evidence="12">
    <location>
        <begin position="197"/>
        <end position="216"/>
    </location>
</feature>
<keyword evidence="8 12" id="KW-0472">Membrane</keyword>
<feature type="transmembrane region" description="Helical" evidence="12">
    <location>
        <begin position="158"/>
        <end position="177"/>
    </location>
</feature>
<organism evidence="13 14">
    <name type="scientific">Modestobacter caceresii</name>
    <dbReference type="NCBI Taxonomy" id="1522368"/>
    <lineage>
        <taxon>Bacteria</taxon>
        <taxon>Bacillati</taxon>
        <taxon>Actinomycetota</taxon>
        <taxon>Actinomycetes</taxon>
        <taxon>Geodermatophilales</taxon>
        <taxon>Geodermatophilaceae</taxon>
        <taxon>Modestobacter</taxon>
    </lineage>
</organism>
<evidence type="ECO:0000313" key="13">
    <source>
        <dbReference type="EMBL" id="KGH45195.1"/>
    </source>
</evidence>
<dbReference type="GO" id="GO:0022857">
    <property type="term" value="F:transmembrane transporter activity"/>
    <property type="evidence" value="ECO:0007669"/>
    <property type="project" value="InterPro"/>
</dbReference>
<feature type="transmembrane region" description="Helical" evidence="12">
    <location>
        <begin position="352"/>
        <end position="370"/>
    </location>
</feature>
<keyword evidence="14" id="KW-1185">Reference proteome</keyword>
<dbReference type="STRING" id="1522368.IN07_19900"/>
<name>A0A098Y444_9ACTN</name>
<keyword evidence="5" id="KW-0762">Sugar transport</keyword>
<keyword evidence="4" id="KW-0997">Cell inner membrane</keyword>
<sequence length="427" mass="43677">MSSNTLTAAEASGPQKPAAGFEGDRQDNTLGGAVRGYLDKLRGGDLGALPAVLGIITLGILFTVLRPGTFLTPLNLANLAVQATPIIVLAMGLVFVLLLGEIDLSAGVVSGVCSAVLAQLLVQGGFGWPVAVLAAIVTGAVIGMFTGSLVGMVGIPSFVVTLALFLGWQGVTLRLIGQGGTVPVREPVIRALANENLPLAVGWALAVLVAVGYAAIELWRWRAKRARDLAHQPLVLVVLRVVLMAVVVLGVTWILSQDRALSAAVDLAGIPYAIPLVILLLLVVTFVLSRTSFGRHMYAVGGNAEAARRAGINVTRIRVMAFVISSSLAAISGILATSRLSSVTPDAGAGNTLLYAVGAAVIGGTSLFGGRGRARDALLGGLVIAIIANGLGLLGVAAYLNFVITGGVLLLAASVDALARRRAATAR</sequence>
<evidence type="ECO:0000256" key="2">
    <source>
        <dbReference type="ARBA" id="ARBA00022448"/>
    </source>
</evidence>
<dbReference type="RefSeq" id="WP_036338809.1">
    <property type="nucleotide sequence ID" value="NZ_JPMX01000091.1"/>
</dbReference>
<comment type="function">
    <text evidence="9">Part of the binding-protein-dependent transport system for D-xylose. Probably responsible for the translocation of the substrate across the membrane.</text>
</comment>
<feature type="transmembrane region" description="Helical" evidence="12">
    <location>
        <begin position="402"/>
        <end position="419"/>
    </location>
</feature>
<dbReference type="GO" id="GO:0005886">
    <property type="term" value="C:plasma membrane"/>
    <property type="evidence" value="ECO:0007669"/>
    <property type="project" value="UniProtKB-SubCell"/>
</dbReference>
<evidence type="ECO:0000256" key="7">
    <source>
        <dbReference type="ARBA" id="ARBA00022989"/>
    </source>
</evidence>
<keyword evidence="6 12" id="KW-0812">Transmembrane</keyword>
<comment type="subcellular location">
    <subcellularLocation>
        <location evidence="1">Cell membrane</location>
        <topology evidence="1">Multi-pass membrane protein</topology>
    </subcellularLocation>
</comment>
<keyword evidence="2" id="KW-0813">Transport</keyword>
<feature type="transmembrane region" description="Helical" evidence="12">
    <location>
        <begin position="377"/>
        <end position="396"/>
    </location>
</feature>
<evidence type="ECO:0000256" key="11">
    <source>
        <dbReference type="SAM" id="MobiDB-lite"/>
    </source>
</evidence>
<dbReference type="CDD" id="cd06579">
    <property type="entry name" value="TM_PBP1_transp_AraH_like"/>
    <property type="match status" value="1"/>
</dbReference>
<comment type="caution">
    <text evidence="13">The sequence shown here is derived from an EMBL/GenBank/DDBJ whole genome shotgun (WGS) entry which is preliminary data.</text>
</comment>
<dbReference type="InterPro" id="IPR001851">
    <property type="entry name" value="ABC_transp_permease"/>
</dbReference>
<protein>
    <recommendedName>
        <fullName evidence="10">Xylose transport system permease protein XylH</fullName>
    </recommendedName>
</protein>
<evidence type="ECO:0000256" key="3">
    <source>
        <dbReference type="ARBA" id="ARBA00022475"/>
    </source>
</evidence>
<feature type="transmembrane region" description="Helical" evidence="12">
    <location>
        <begin position="46"/>
        <end position="65"/>
    </location>
</feature>
<evidence type="ECO:0000256" key="1">
    <source>
        <dbReference type="ARBA" id="ARBA00004651"/>
    </source>
</evidence>
<evidence type="ECO:0000256" key="9">
    <source>
        <dbReference type="ARBA" id="ARBA00035611"/>
    </source>
</evidence>